<proteinExistence type="inferred from homology"/>
<name>A0A2S6GT17_9PSEU</name>
<evidence type="ECO:0000256" key="6">
    <source>
        <dbReference type="SAM" id="SignalP"/>
    </source>
</evidence>
<keyword evidence="2" id="KW-0645">Protease</keyword>
<dbReference type="InterPro" id="IPR015500">
    <property type="entry name" value="Peptidase_S8_subtilisin-rel"/>
</dbReference>
<evidence type="ECO:0000256" key="1">
    <source>
        <dbReference type="ARBA" id="ARBA00011073"/>
    </source>
</evidence>
<keyword evidence="6" id="KW-0732">Signal</keyword>
<dbReference type="PANTHER" id="PTHR43806">
    <property type="entry name" value="PEPTIDASE S8"/>
    <property type="match status" value="1"/>
</dbReference>
<evidence type="ECO:0000313" key="8">
    <source>
        <dbReference type="EMBL" id="PPK68395.1"/>
    </source>
</evidence>
<accession>A0A2S6GT17</accession>
<comment type="caution">
    <text evidence="8">The sequence shown here is derived from an EMBL/GenBank/DDBJ whole genome shotgun (WGS) entry which is preliminary data.</text>
</comment>
<dbReference type="InterPro" id="IPR050131">
    <property type="entry name" value="Peptidase_S8_subtilisin-like"/>
</dbReference>
<feature type="domain" description="Peptidase S8/S53" evidence="7">
    <location>
        <begin position="189"/>
        <end position="304"/>
    </location>
</feature>
<feature type="chain" id="PRO_5039124153" evidence="6">
    <location>
        <begin position="21"/>
        <end position="973"/>
    </location>
</feature>
<dbReference type="PRINTS" id="PR00723">
    <property type="entry name" value="SUBTILISIN"/>
</dbReference>
<sequence length="973" mass="103891">MRLSSMAAVSAAALVLSATAVPVAVARSGPPPAGAARGAPTTVTLITGDQVRLVGGRAVLAGLRPGVSYRTYTAAHRVRVFPSDAVPLLRSGQLDQGLFDVTGLAEAGYGERADLPLIQTGPATNVAGVRTIRDLPSIGGRAITVEKASLPAVWRQLAATGGKVWLDSKIRPAPEIDPVPAVPRGGLTGAGVQVAVVDTGIDGIGHEVAEKDFTDGVAHGSDHGTRVAATIAGAVAPGIDLLDAKALGADGTGQLSWIIAAAEWAADQGADIVDVGAGLGDADNGLLRQSLDRLSATKNTLFVAGAEPVSRDHAPAATAALTVDPAHRPAAVGAAALLAQRHPDWRGAPLKRRLMSTMDSSSPDPAQALADVVTTDPAFIELPSQPWPHTDDTPVRVPLTYRNSGPTPVTLDLVVRETTLGLPLPPGMATVSPTRITIPAGGSTQVTYTADTSVGTEDGYFYGNIIGTGDGQTVYTSIRLVRDFEEYDVTVHYFDGDGKPSQDWFIATMDLKSAGNIWLFYPDPDGVWRRRLRRGQYVLDNSLSRQDDVRYLPITSLAVTKPLDLVVDARTAEPIQLDLPRLPEPLFAVNLGVVLDTEDGREAALDVMVGDPNTLRSAQVGPNAPPGVLTSVIGALYGDPFDMDTVRSHYLAAWPYLDGVPTGATHSLTAADFAAVRLRFVNLPTKRYWLFEGLEPVARGGRDIPLLRGALADEDVVDYVAGPDVRWEAVSVLYGSSPDAPDLEFIGEPRRYHPGGTYEHRFNHAVLGPALPRSYHPWAERVGDRLRMNMSLWGNDDTSITLNSRTLRTALYRDGVEIRPSREPSNVESYQVPADAGTYRYTMEGTRRPGPVLSTTVSAEWTFCSRPGHRIVPLSVVRFAPTLADDNTAPPGHFTVPFFLQLEDGTHTTPHNLATDVSYDEGKTWQPAEIHHNTLRLDQPDTATSVSLRAHAEDGRGGTIDQTIIHAYTIKKP</sequence>
<comment type="caution">
    <text evidence="5">Lacks conserved residue(s) required for the propagation of feature annotation.</text>
</comment>
<dbReference type="GO" id="GO:0006508">
    <property type="term" value="P:proteolysis"/>
    <property type="evidence" value="ECO:0007669"/>
    <property type="project" value="UniProtKB-KW"/>
</dbReference>
<keyword evidence="4" id="KW-0720">Serine protease</keyword>
<evidence type="ECO:0000259" key="7">
    <source>
        <dbReference type="Pfam" id="PF00082"/>
    </source>
</evidence>
<dbReference type="Pfam" id="PF00082">
    <property type="entry name" value="Peptidase_S8"/>
    <property type="match status" value="1"/>
</dbReference>
<evidence type="ECO:0000256" key="4">
    <source>
        <dbReference type="ARBA" id="ARBA00022825"/>
    </source>
</evidence>
<dbReference type="Gene3D" id="3.40.50.200">
    <property type="entry name" value="Peptidase S8/S53 domain"/>
    <property type="match status" value="1"/>
</dbReference>
<evidence type="ECO:0000256" key="5">
    <source>
        <dbReference type="PROSITE-ProRule" id="PRU01240"/>
    </source>
</evidence>
<dbReference type="InterPro" id="IPR036852">
    <property type="entry name" value="Peptidase_S8/S53_dom_sf"/>
</dbReference>
<keyword evidence="9" id="KW-1185">Reference proteome</keyword>
<protein>
    <submittedName>
        <fullName evidence="8">Subtilase family protein</fullName>
    </submittedName>
</protein>
<dbReference type="SUPFAM" id="SSF52743">
    <property type="entry name" value="Subtilisin-like"/>
    <property type="match status" value="1"/>
</dbReference>
<dbReference type="EMBL" id="PTIX01000005">
    <property type="protein sequence ID" value="PPK68395.1"/>
    <property type="molecule type" value="Genomic_DNA"/>
</dbReference>
<dbReference type="InterPro" id="IPR000209">
    <property type="entry name" value="Peptidase_S8/S53_dom"/>
</dbReference>
<evidence type="ECO:0000256" key="2">
    <source>
        <dbReference type="ARBA" id="ARBA00022670"/>
    </source>
</evidence>
<dbReference type="RefSeq" id="WP_181043441.1">
    <property type="nucleotide sequence ID" value="NZ_CP154825.1"/>
</dbReference>
<dbReference type="PROSITE" id="PS51892">
    <property type="entry name" value="SUBTILASE"/>
    <property type="match status" value="1"/>
</dbReference>
<comment type="similarity">
    <text evidence="1 5">Belongs to the peptidase S8 family.</text>
</comment>
<evidence type="ECO:0000313" key="9">
    <source>
        <dbReference type="Proteomes" id="UP000239203"/>
    </source>
</evidence>
<keyword evidence="3" id="KW-0378">Hydrolase</keyword>
<feature type="signal peptide" evidence="6">
    <location>
        <begin position="1"/>
        <end position="20"/>
    </location>
</feature>
<organism evidence="8 9">
    <name type="scientific">Actinokineospora auranticolor</name>
    <dbReference type="NCBI Taxonomy" id="155976"/>
    <lineage>
        <taxon>Bacteria</taxon>
        <taxon>Bacillati</taxon>
        <taxon>Actinomycetota</taxon>
        <taxon>Actinomycetes</taxon>
        <taxon>Pseudonocardiales</taxon>
        <taxon>Pseudonocardiaceae</taxon>
        <taxon>Actinokineospora</taxon>
    </lineage>
</organism>
<gene>
    <name evidence="8" type="ORF">CLV40_105118</name>
</gene>
<evidence type="ECO:0000256" key="3">
    <source>
        <dbReference type="ARBA" id="ARBA00022801"/>
    </source>
</evidence>
<dbReference type="Proteomes" id="UP000239203">
    <property type="component" value="Unassembled WGS sequence"/>
</dbReference>
<dbReference type="PANTHER" id="PTHR43806:SF11">
    <property type="entry name" value="CEREVISIN-RELATED"/>
    <property type="match status" value="1"/>
</dbReference>
<reference evidence="8 9" key="1">
    <citation type="submission" date="2018-02" db="EMBL/GenBank/DDBJ databases">
        <title>Genomic Encyclopedia of Archaeal and Bacterial Type Strains, Phase II (KMG-II): from individual species to whole genera.</title>
        <authorList>
            <person name="Goeker M."/>
        </authorList>
    </citation>
    <scope>NUCLEOTIDE SEQUENCE [LARGE SCALE GENOMIC DNA]</scope>
    <source>
        <strain evidence="8 9">YU 961-1</strain>
    </source>
</reference>
<dbReference type="AlphaFoldDB" id="A0A2S6GT17"/>
<dbReference type="GO" id="GO:0004252">
    <property type="term" value="F:serine-type endopeptidase activity"/>
    <property type="evidence" value="ECO:0007669"/>
    <property type="project" value="InterPro"/>
</dbReference>